<evidence type="ECO:0000313" key="2">
    <source>
        <dbReference type="EMBL" id="KAK2149601.1"/>
    </source>
</evidence>
<dbReference type="Proteomes" id="UP001208570">
    <property type="component" value="Unassembled WGS sequence"/>
</dbReference>
<protein>
    <recommendedName>
        <fullName evidence="1">DUF7153 domain-containing protein</fullName>
    </recommendedName>
</protein>
<proteinExistence type="predicted"/>
<evidence type="ECO:0000313" key="3">
    <source>
        <dbReference type="Proteomes" id="UP001208570"/>
    </source>
</evidence>
<dbReference type="EMBL" id="JAODUP010000445">
    <property type="protein sequence ID" value="KAK2149601.1"/>
    <property type="molecule type" value="Genomic_DNA"/>
</dbReference>
<keyword evidence="3" id="KW-1185">Reference proteome</keyword>
<dbReference type="AlphaFoldDB" id="A0AAD9JBM1"/>
<name>A0AAD9JBM1_9ANNE</name>
<dbReference type="PANTHER" id="PTHR22198:SF1">
    <property type="entry name" value="FERM DOMAIN-CONTAINING PROTEIN"/>
    <property type="match status" value="1"/>
</dbReference>
<comment type="caution">
    <text evidence="2">The sequence shown here is derived from an EMBL/GenBank/DDBJ whole genome shotgun (WGS) entry which is preliminary data.</text>
</comment>
<sequence length="234" mass="27023">MAVHTSNGRQWNNDLHVLLNFYTDDPKKLLPETETGISISHPYWGVVRSFQENDLFLEGMLLKSLDREARHRYIHYVVYNNPPESDIIPEALTMSGRQQPEWLNGITASQGFYREMFTFVDHQTALLPKRPQSPRSAYIVSSFKAIGCIRELDKSWSYWSGADLIVETIPSILRLQRLTFHKLKHDVTSQVYAYVLMCELGDALTHKNKALEFVDTLNDRQCGLSSLYAIDHFI</sequence>
<dbReference type="InterPro" id="IPR055577">
    <property type="entry name" value="DUF7153"/>
</dbReference>
<accession>A0AAD9JBM1</accession>
<dbReference type="PANTHER" id="PTHR22198">
    <property type="entry name" value="FERM DOMAIN-CONTAINING PROTEIN"/>
    <property type="match status" value="1"/>
</dbReference>
<reference evidence="2" key="1">
    <citation type="journal article" date="2023" name="Mol. Biol. Evol.">
        <title>Third-Generation Sequencing Reveals the Adaptive Role of the Epigenome in Three Deep-Sea Polychaetes.</title>
        <authorList>
            <person name="Perez M."/>
            <person name="Aroh O."/>
            <person name="Sun Y."/>
            <person name="Lan Y."/>
            <person name="Juniper S.K."/>
            <person name="Young C.R."/>
            <person name="Angers B."/>
            <person name="Qian P.Y."/>
        </authorList>
    </citation>
    <scope>NUCLEOTIDE SEQUENCE</scope>
    <source>
        <strain evidence="2">P08H-3</strain>
    </source>
</reference>
<evidence type="ECO:0000259" key="1">
    <source>
        <dbReference type="Pfam" id="PF23672"/>
    </source>
</evidence>
<dbReference type="Pfam" id="PF23672">
    <property type="entry name" value="DUF7153"/>
    <property type="match status" value="1"/>
</dbReference>
<gene>
    <name evidence="2" type="ORF">LSH36_445g02005</name>
</gene>
<organism evidence="2 3">
    <name type="scientific">Paralvinella palmiformis</name>
    <dbReference type="NCBI Taxonomy" id="53620"/>
    <lineage>
        <taxon>Eukaryota</taxon>
        <taxon>Metazoa</taxon>
        <taxon>Spiralia</taxon>
        <taxon>Lophotrochozoa</taxon>
        <taxon>Annelida</taxon>
        <taxon>Polychaeta</taxon>
        <taxon>Sedentaria</taxon>
        <taxon>Canalipalpata</taxon>
        <taxon>Terebellida</taxon>
        <taxon>Terebelliformia</taxon>
        <taxon>Alvinellidae</taxon>
        <taxon>Paralvinella</taxon>
    </lineage>
</organism>
<feature type="domain" description="DUF7153" evidence="1">
    <location>
        <begin position="56"/>
        <end position="229"/>
    </location>
</feature>